<reference evidence="1 2" key="1">
    <citation type="journal article" date="2012" name="J. Bacteriol.">
        <title>Draft Genome Sequence of Novosphingobium nitrogenifigens Y88T.</title>
        <authorList>
            <person name="Strabala T.J."/>
            <person name="Macdonald L."/>
            <person name="Liu V."/>
            <person name="Smit A.M."/>
        </authorList>
    </citation>
    <scope>NUCLEOTIDE SEQUENCE [LARGE SCALE GENOMIC DNA]</scope>
    <source>
        <strain evidence="1 2">DSM 19370</strain>
    </source>
</reference>
<evidence type="ECO:0000313" key="2">
    <source>
        <dbReference type="Proteomes" id="UP000004728"/>
    </source>
</evidence>
<accession>F1Z420</accession>
<comment type="caution">
    <text evidence="1">The sequence shown here is derived from an EMBL/GenBank/DDBJ whole genome shotgun (WGS) entry which is preliminary data.</text>
</comment>
<proteinExistence type="predicted"/>
<keyword evidence="2" id="KW-1185">Reference proteome</keyword>
<name>F1Z420_9SPHN</name>
<sequence>MKPPAIRIAFHGDTARVGRCALPRTEGLLRAMPAARVPQAVRRLHGICAQAQGLASMLAIAAATDEVVGREDLARQAIAVEAEAMRETGLRLCLDWPALVGEAPQAEAARALMVLTQAEVPDVAAMSAWIAGIAASGLPARLVAQAPAHLAPVFEARIAGMGEAPLRIAGILSGAPLPRGETPAAGIGVAAVTCARGRLVHRVRVEQGLVIDYIIDAPTARRFAADGDAPGLLARCRGRDEVIWAMHAIDPCVAWGLDEMGEVA</sequence>
<protein>
    <submittedName>
        <fullName evidence="1">Ni,Fe-hydrogenase I large subunit</fullName>
    </submittedName>
</protein>
<dbReference type="AlphaFoldDB" id="F1Z420"/>
<dbReference type="RefSeq" id="WP_008068238.1">
    <property type="nucleotide sequence ID" value="NZ_AQWK01000017.1"/>
</dbReference>
<dbReference type="Gene3D" id="1.10.645.10">
    <property type="entry name" value="Cytochrome-c3 Hydrogenase, chain B"/>
    <property type="match status" value="2"/>
</dbReference>
<gene>
    <name evidence="1" type="ORF">Y88_2745</name>
</gene>
<dbReference type="OrthoDB" id="9157196at2"/>
<dbReference type="STRING" id="983920.Y88_2745"/>
<dbReference type="InterPro" id="IPR029014">
    <property type="entry name" value="NiFe-Hase_large"/>
</dbReference>
<dbReference type="EMBL" id="AEWJ01000017">
    <property type="protein sequence ID" value="EGD60632.1"/>
    <property type="molecule type" value="Genomic_DNA"/>
</dbReference>
<organism evidence="1 2">
    <name type="scientific">Novosphingobium nitrogenifigens DSM 19370</name>
    <dbReference type="NCBI Taxonomy" id="983920"/>
    <lineage>
        <taxon>Bacteria</taxon>
        <taxon>Pseudomonadati</taxon>
        <taxon>Pseudomonadota</taxon>
        <taxon>Alphaproteobacteria</taxon>
        <taxon>Sphingomonadales</taxon>
        <taxon>Sphingomonadaceae</taxon>
        <taxon>Novosphingobium</taxon>
    </lineage>
</organism>
<evidence type="ECO:0000313" key="1">
    <source>
        <dbReference type="EMBL" id="EGD60632.1"/>
    </source>
</evidence>
<dbReference type="HOGENOM" id="CLU_1053079_0_0_5"/>
<dbReference type="InParanoid" id="F1Z420"/>
<dbReference type="SUPFAM" id="SSF56762">
    <property type="entry name" value="HydB/Nqo4-like"/>
    <property type="match status" value="1"/>
</dbReference>
<dbReference type="Proteomes" id="UP000004728">
    <property type="component" value="Unassembled WGS sequence"/>
</dbReference>